<dbReference type="Proteomes" id="UP000597206">
    <property type="component" value="Unassembled WGS sequence"/>
</dbReference>
<dbReference type="InterPro" id="IPR046537">
    <property type="entry name" value="DUF6602"/>
</dbReference>
<organism evidence="2 3">
    <name type="scientific">Vibrio nitrifigilis</name>
    <dbReference type="NCBI Taxonomy" id="2789781"/>
    <lineage>
        <taxon>Bacteria</taxon>
        <taxon>Pseudomonadati</taxon>
        <taxon>Pseudomonadota</taxon>
        <taxon>Gammaproteobacteria</taxon>
        <taxon>Vibrionales</taxon>
        <taxon>Vibrionaceae</taxon>
        <taxon>Vibrio</taxon>
    </lineage>
</organism>
<comment type="caution">
    <text evidence="2">The sequence shown here is derived from an EMBL/GenBank/DDBJ whole genome shotgun (WGS) entry which is preliminary data.</text>
</comment>
<proteinExistence type="predicted"/>
<protein>
    <recommendedName>
        <fullName evidence="1">DUF6602 domain-containing protein</fullName>
    </recommendedName>
</protein>
<feature type="domain" description="DUF6602" evidence="1">
    <location>
        <begin position="30"/>
        <end position="109"/>
    </location>
</feature>
<keyword evidence="3" id="KW-1185">Reference proteome</keyword>
<dbReference type="EMBL" id="JADPMR010000001">
    <property type="protein sequence ID" value="MBF8999677.1"/>
    <property type="molecule type" value="Genomic_DNA"/>
</dbReference>
<evidence type="ECO:0000259" key="1">
    <source>
        <dbReference type="Pfam" id="PF20247"/>
    </source>
</evidence>
<evidence type="ECO:0000313" key="2">
    <source>
        <dbReference type="EMBL" id="MBF8999677.1"/>
    </source>
</evidence>
<reference evidence="2 3" key="1">
    <citation type="submission" date="2020-11" db="EMBL/GenBank/DDBJ databases">
        <title>Vibrio nitrifigilis sp. nov., a marine nitrogen-fixing bacterium isolated from the lagoon sediment of an islet inside an atoll.</title>
        <authorList>
            <person name="Wang L.-T."/>
            <person name="Shieh W.Y."/>
        </authorList>
    </citation>
    <scope>NUCLEOTIDE SEQUENCE [LARGE SCALE GENOMIC DNA]</scope>
    <source>
        <strain evidence="2 3">NFV-1</strain>
    </source>
</reference>
<name>A0ABS0GB90_9VIBR</name>
<gene>
    <name evidence="2" type="ORF">I1A42_03720</name>
</gene>
<sequence length="113" mass="12398">MSNLFKEKLENLHSALMSTHKDTIGYTSPVLGAEREIVTKQLLSHILPPSYRVGSGAIIDEDNRNTGHVDAIIEQPFSLSFPVASEANRLYVAGAVGAAFEIKSDLYNQKKKP</sequence>
<dbReference type="RefSeq" id="WP_196122697.1">
    <property type="nucleotide sequence ID" value="NZ_JADPMR010000001.1"/>
</dbReference>
<accession>A0ABS0GB90</accession>
<evidence type="ECO:0000313" key="3">
    <source>
        <dbReference type="Proteomes" id="UP000597206"/>
    </source>
</evidence>
<dbReference type="Pfam" id="PF20247">
    <property type="entry name" value="DUF6602"/>
    <property type="match status" value="1"/>
</dbReference>